<dbReference type="OrthoDB" id="6776301at2"/>
<dbReference type="InterPro" id="IPR001188">
    <property type="entry name" value="Sperm_putr-bd"/>
</dbReference>
<dbReference type="Proteomes" id="UP000199118">
    <property type="component" value="Unassembled WGS sequence"/>
</dbReference>
<comment type="subcellular location">
    <subcellularLocation>
        <location evidence="1">Periplasm</location>
    </subcellularLocation>
</comment>
<evidence type="ECO:0000313" key="5">
    <source>
        <dbReference type="EMBL" id="SDW50473.1"/>
    </source>
</evidence>
<keyword evidence="3" id="KW-0732">Signal</keyword>
<accession>A0A1H2U2N5</accession>
<dbReference type="GO" id="GO:0019808">
    <property type="term" value="F:polyamine binding"/>
    <property type="evidence" value="ECO:0007669"/>
    <property type="project" value="InterPro"/>
</dbReference>
<dbReference type="AlphaFoldDB" id="A0A1H2U2N5"/>
<dbReference type="SUPFAM" id="SSF53850">
    <property type="entry name" value="Periplasmic binding protein-like II"/>
    <property type="match status" value="1"/>
</dbReference>
<dbReference type="EMBL" id="FNMZ01000001">
    <property type="protein sequence ID" value="SDW50473.1"/>
    <property type="molecule type" value="Genomic_DNA"/>
</dbReference>
<keyword evidence="4" id="KW-0574">Periplasm</keyword>
<dbReference type="InterPro" id="IPR006059">
    <property type="entry name" value="SBP"/>
</dbReference>
<dbReference type="InterPro" id="IPR006311">
    <property type="entry name" value="TAT_signal"/>
</dbReference>
<keyword evidence="2" id="KW-0813">Transport</keyword>
<dbReference type="STRING" id="356660.SAMN05444336_1011203"/>
<evidence type="ECO:0000256" key="2">
    <source>
        <dbReference type="ARBA" id="ARBA00022448"/>
    </source>
</evidence>
<evidence type="ECO:0000256" key="3">
    <source>
        <dbReference type="ARBA" id="ARBA00022729"/>
    </source>
</evidence>
<dbReference type="RefSeq" id="WP_092680157.1">
    <property type="nucleotide sequence ID" value="NZ_FNMZ01000001.1"/>
</dbReference>
<evidence type="ECO:0000256" key="4">
    <source>
        <dbReference type="ARBA" id="ARBA00022764"/>
    </source>
</evidence>
<sequence>MTDFTSRAGLSRRAILKGGATLAVGLAAPAIVSRRALASSGELNILMWSDYLPETFVSAFETSTGIKINFTGIGSNEEIINKMKATKGRGFDIVSPTNNRSLQWQPLELLQPIDMTRVPLENVNPAMAKIGEVDWAFGEGVYWAPHIWGTEGIAWRTDLFTPKGVLPSYGDVWADENAGKTMGRGHSMMLGAGLYMETIGELAPGDVWKAYKTPEAMAEVWGKITDWCIAKKGNVKLLWNDADTQKNGLLNEGVIVGQTWDGPPLALKTAGEPVMYAAPLEGAMAWVDGIAIPTGAENIDAVYEFLKHAYMPELAGEAIDHHGYNSPVLGADKFAGAAYARNFADAYPGDALANLNPWPAEPQWYADARTEFVNRFTSA</sequence>
<dbReference type="GO" id="GO:0042597">
    <property type="term" value="C:periplasmic space"/>
    <property type="evidence" value="ECO:0007669"/>
    <property type="project" value="UniProtKB-SubCell"/>
</dbReference>
<evidence type="ECO:0000313" key="6">
    <source>
        <dbReference type="Proteomes" id="UP000199118"/>
    </source>
</evidence>
<evidence type="ECO:0000256" key="1">
    <source>
        <dbReference type="ARBA" id="ARBA00004418"/>
    </source>
</evidence>
<protein>
    <submittedName>
        <fullName evidence="5">Spermidine/putrescine transport system substrate-binding protein</fullName>
    </submittedName>
</protein>
<reference evidence="5 6" key="1">
    <citation type="submission" date="2016-10" db="EMBL/GenBank/DDBJ databases">
        <authorList>
            <person name="de Groot N.N."/>
        </authorList>
    </citation>
    <scope>NUCLEOTIDE SEQUENCE [LARGE SCALE GENOMIC DNA]</scope>
    <source>
        <strain evidence="5 6">DSM 17890</strain>
    </source>
</reference>
<organism evidence="5 6">
    <name type="scientific">Albimonas donghaensis</name>
    <dbReference type="NCBI Taxonomy" id="356660"/>
    <lineage>
        <taxon>Bacteria</taxon>
        <taxon>Pseudomonadati</taxon>
        <taxon>Pseudomonadota</taxon>
        <taxon>Alphaproteobacteria</taxon>
        <taxon>Rhodobacterales</taxon>
        <taxon>Paracoccaceae</taxon>
        <taxon>Albimonas</taxon>
    </lineage>
</organism>
<dbReference type="Gene3D" id="3.40.190.10">
    <property type="entry name" value="Periplasmic binding protein-like II"/>
    <property type="match status" value="2"/>
</dbReference>
<gene>
    <name evidence="5" type="ORF">SAMN05444336_1011203</name>
</gene>
<dbReference type="PANTHER" id="PTHR30222:SF17">
    <property type="entry name" value="SPERMIDINE_PUTRESCINE-BINDING PERIPLASMIC PROTEIN"/>
    <property type="match status" value="1"/>
</dbReference>
<name>A0A1H2U2N5_9RHOB</name>
<dbReference type="Pfam" id="PF13416">
    <property type="entry name" value="SBP_bac_8"/>
    <property type="match status" value="1"/>
</dbReference>
<proteinExistence type="predicted"/>
<dbReference type="PROSITE" id="PS51318">
    <property type="entry name" value="TAT"/>
    <property type="match status" value="1"/>
</dbReference>
<keyword evidence="6" id="KW-1185">Reference proteome</keyword>
<dbReference type="PANTHER" id="PTHR30222">
    <property type="entry name" value="SPERMIDINE/PUTRESCINE-BINDING PERIPLASMIC PROTEIN"/>
    <property type="match status" value="1"/>
</dbReference>
<dbReference type="GO" id="GO:0015846">
    <property type="term" value="P:polyamine transport"/>
    <property type="evidence" value="ECO:0007669"/>
    <property type="project" value="InterPro"/>
</dbReference>
<dbReference type="PRINTS" id="PR00909">
    <property type="entry name" value="SPERMDNBNDNG"/>
</dbReference>